<comment type="caution">
    <text evidence="1">The sequence shown here is derived from an EMBL/GenBank/DDBJ whole genome shotgun (WGS) entry which is preliminary data.</text>
</comment>
<protein>
    <submittedName>
        <fullName evidence="1">Uncharacterized protein</fullName>
    </submittedName>
</protein>
<sequence>MRPLCDRSPSPPRDQYCPSFITSIQNIRRSPVVTNTYYGHFVSMRLTLGSHFGPSGEVYDGPTQNIAAGSQDYAHRRFHSS</sequence>
<dbReference type="AlphaFoldDB" id="A0A8J6EG46"/>
<organism evidence="1 2">
    <name type="scientific">Eleutherodactylus coqui</name>
    <name type="common">Puerto Rican coqui</name>
    <dbReference type="NCBI Taxonomy" id="57060"/>
    <lineage>
        <taxon>Eukaryota</taxon>
        <taxon>Metazoa</taxon>
        <taxon>Chordata</taxon>
        <taxon>Craniata</taxon>
        <taxon>Vertebrata</taxon>
        <taxon>Euteleostomi</taxon>
        <taxon>Amphibia</taxon>
        <taxon>Batrachia</taxon>
        <taxon>Anura</taxon>
        <taxon>Neobatrachia</taxon>
        <taxon>Hyloidea</taxon>
        <taxon>Eleutherodactylidae</taxon>
        <taxon>Eleutherodactylinae</taxon>
        <taxon>Eleutherodactylus</taxon>
        <taxon>Eleutherodactylus</taxon>
    </lineage>
</organism>
<evidence type="ECO:0000313" key="1">
    <source>
        <dbReference type="EMBL" id="KAG9468460.1"/>
    </source>
</evidence>
<gene>
    <name evidence="1" type="ORF">GDO78_022703</name>
</gene>
<dbReference type="EMBL" id="WNTK01000871">
    <property type="protein sequence ID" value="KAG9468460.1"/>
    <property type="molecule type" value="Genomic_DNA"/>
</dbReference>
<dbReference type="Proteomes" id="UP000770717">
    <property type="component" value="Unassembled WGS sequence"/>
</dbReference>
<keyword evidence="2" id="KW-1185">Reference proteome</keyword>
<accession>A0A8J6EG46</accession>
<reference evidence="1" key="1">
    <citation type="thesis" date="2020" institute="ProQuest LLC" country="789 East Eisenhower Parkway, Ann Arbor, MI, USA">
        <title>Comparative Genomics and Chromosome Evolution.</title>
        <authorList>
            <person name="Mudd A.B."/>
        </authorList>
    </citation>
    <scope>NUCLEOTIDE SEQUENCE</scope>
    <source>
        <strain evidence="1">HN-11 Male</strain>
        <tissue evidence="1">Kidney and liver</tissue>
    </source>
</reference>
<evidence type="ECO:0000313" key="2">
    <source>
        <dbReference type="Proteomes" id="UP000770717"/>
    </source>
</evidence>
<name>A0A8J6EG46_ELECQ</name>
<proteinExistence type="predicted"/>